<name>A0A9W8UQX9_AKAMU</name>
<evidence type="ECO:0000313" key="2">
    <source>
        <dbReference type="Proteomes" id="UP001144673"/>
    </source>
</evidence>
<sequence>MRRPQSENAVAVKPLWSHLFAAPNSNKTRLAQSFRAEKVTCPSSSGPACRGRRSRRDRLFIGFRQGLLHATTYVIDIVALGDAAFMTPGCESSWTMQSVLESTAVPKVVFDIRSQSNALFTLFGVRLGNIHEIQLMEVACRPTSRVYVSGLVKCVWTCPGLDDADKQHWVSRKAHYRELCNPAYGGDDALLERRPIEPAVVNMCATNIESLPILWDTYKAQNGGLSMKRILTATRERIAASQASDYKTQGKHMTFAPPSLQVRRASFGRYR</sequence>
<proteinExistence type="predicted"/>
<evidence type="ECO:0008006" key="3">
    <source>
        <dbReference type="Google" id="ProtNLM"/>
    </source>
</evidence>
<dbReference type="InterPro" id="IPR036397">
    <property type="entry name" value="RNaseH_sf"/>
</dbReference>
<dbReference type="Gene3D" id="3.30.420.10">
    <property type="entry name" value="Ribonuclease H-like superfamily/Ribonuclease H"/>
    <property type="match status" value="1"/>
</dbReference>
<evidence type="ECO:0000313" key="1">
    <source>
        <dbReference type="EMBL" id="KAJ4159596.1"/>
    </source>
</evidence>
<dbReference type="SUPFAM" id="SSF53098">
    <property type="entry name" value="Ribonuclease H-like"/>
    <property type="match status" value="1"/>
</dbReference>
<dbReference type="GeneID" id="80894696"/>
<dbReference type="EMBL" id="JAJHUN010000004">
    <property type="protein sequence ID" value="KAJ4159596.1"/>
    <property type="molecule type" value="Genomic_DNA"/>
</dbReference>
<dbReference type="KEGG" id="amus:LMH87_007537"/>
<comment type="caution">
    <text evidence="1">The sequence shown here is derived from an EMBL/GenBank/DDBJ whole genome shotgun (WGS) entry which is preliminary data.</text>
</comment>
<dbReference type="AlphaFoldDB" id="A0A9W8UQX9"/>
<dbReference type="InterPro" id="IPR012337">
    <property type="entry name" value="RNaseH-like_sf"/>
</dbReference>
<dbReference type="RefSeq" id="XP_056057583.1">
    <property type="nucleotide sequence ID" value="XM_056193068.1"/>
</dbReference>
<organism evidence="1 2">
    <name type="scientific">Akanthomyces muscarius</name>
    <name type="common">Entomopathogenic fungus</name>
    <name type="synonym">Lecanicillium muscarium</name>
    <dbReference type="NCBI Taxonomy" id="2231603"/>
    <lineage>
        <taxon>Eukaryota</taxon>
        <taxon>Fungi</taxon>
        <taxon>Dikarya</taxon>
        <taxon>Ascomycota</taxon>
        <taxon>Pezizomycotina</taxon>
        <taxon>Sordariomycetes</taxon>
        <taxon>Hypocreomycetidae</taxon>
        <taxon>Hypocreales</taxon>
        <taxon>Cordycipitaceae</taxon>
        <taxon>Akanthomyces</taxon>
    </lineage>
</organism>
<dbReference type="PANTHER" id="PTHR43040:SF1">
    <property type="entry name" value="RIBONUCLEASE D"/>
    <property type="match status" value="1"/>
</dbReference>
<keyword evidence="2" id="KW-1185">Reference proteome</keyword>
<gene>
    <name evidence="1" type="ORF">LMH87_007537</name>
</gene>
<dbReference type="Proteomes" id="UP001144673">
    <property type="component" value="Unassembled WGS sequence"/>
</dbReference>
<protein>
    <recommendedName>
        <fullName evidence="3">3'-5' exonuclease domain-containing protein</fullName>
    </recommendedName>
</protein>
<dbReference type="PANTHER" id="PTHR43040">
    <property type="entry name" value="RIBONUCLEASE D"/>
    <property type="match status" value="1"/>
</dbReference>
<dbReference type="GO" id="GO:0003676">
    <property type="term" value="F:nucleic acid binding"/>
    <property type="evidence" value="ECO:0007669"/>
    <property type="project" value="InterPro"/>
</dbReference>
<accession>A0A9W8UQX9</accession>
<reference evidence="1" key="1">
    <citation type="journal article" date="2023" name="Access Microbiol">
        <title>De-novo genome assembly for Akanthomyces muscarius, a biocontrol agent of insect agricultural pests.</title>
        <authorList>
            <person name="Erdos Z."/>
            <person name="Studholme D.J."/>
            <person name="Raymond B."/>
            <person name="Sharma M."/>
        </authorList>
    </citation>
    <scope>NUCLEOTIDE SEQUENCE</scope>
    <source>
        <strain evidence="1">Ve6</strain>
    </source>
</reference>